<dbReference type="AlphaFoldDB" id="A0A6A6XMW8"/>
<organism evidence="2 3">
    <name type="scientific">Melanomma pulvis-pyrius CBS 109.77</name>
    <dbReference type="NCBI Taxonomy" id="1314802"/>
    <lineage>
        <taxon>Eukaryota</taxon>
        <taxon>Fungi</taxon>
        <taxon>Dikarya</taxon>
        <taxon>Ascomycota</taxon>
        <taxon>Pezizomycotina</taxon>
        <taxon>Dothideomycetes</taxon>
        <taxon>Pleosporomycetidae</taxon>
        <taxon>Pleosporales</taxon>
        <taxon>Melanommataceae</taxon>
        <taxon>Melanomma</taxon>
    </lineage>
</organism>
<name>A0A6A6XMW8_9PLEO</name>
<dbReference type="Proteomes" id="UP000799757">
    <property type="component" value="Unassembled WGS sequence"/>
</dbReference>
<protein>
    <submittedName>
        <fullName evidence="2">Uncharacterized protein</fullName>
    </submittedName>
</protein>
<dbReference type="OrthoDB" id="3912456at2759"/>
<evidence type="ECO:0000313" key="3">
    <source>
        <dbReference type="Proteomes" id="UP000799757"/>
    </source>
</evidence>
<proteinExistence type="predicted"/>
<gene>
    <name evidence="2" type="ORF">K505DRAFT_322299</name>
</gene>
<feature type="compositionally biased region" description="Low complexity" evidence="1">
    <location>
        <begin position="89"/>
        <end position="111"/>
    </location>
</feature>
<feature type="region of interest" description="Disordered" evidence="1">
    <location>
        <begin position="78"/>
        <end position="117"/>
    </location>
</feature>
<sequence>MCWENRTRLSGCDHWGLCSPAPYTLCPRAQQTLLDIRGAGPRSPELSANPSAMFPAIKRKSTTSSNLARRFISASLGRSPTGASLASATSRRSVSGPPSTSRTSTSSAPSTIQPELDVTPGTGLGLVANISDYELKEVLCEKPIGRTRVISGSKMSICKTCAKAVSDMRFMIEIFDKKGSIKGTSAFDEFLRLRGDAVGGKEMYG</sequence>
<accession>A0A6A6XMW8</accession>
<evidence type="ECO:0000256" key="1">
    <source>
        <dbReference type="SAM" id="MobiDB-lite"/>
    </source>
</evidence>
<dbReference type="EMBL" id="MU001797">
    <property type="protein sequence ID" value="KAF2797860.1"/>
    <property type="molecule type" value="Genomic_DNA"/>
</dbReference>
<evidence type="ECO:0000313" key="2">
    <source>
        <dbReference type="EMBL" id="KAF2797860.1"/>
    </source>
</evidence>
<feature type="compositionally biased region" description="Polar residues" evidence="1">
    <location>
        <begin position="78"/>
        <end position="88"/>
    </location>
</feature>
<reference evidence="2" key="1">
    <citation type="journal article" date="2020" name="Stud. Mycol.">
        <title>101 Dothideomycetes genomes: a test case for predicting lifestyles and emergence of pathogens.</title>
        <authorList>
            <person name="Haridas S."/>
            <person name="Albert R."/>
            <person name="Binder M."/>
            <person name="Bloem J."/>
            <person name="Labutti K."/>
            <person name="Salamov A."/>
            <person name="Andreopoulos B."/>
            <person name="Baker S."/>
            <person name="Barry K."/>
            <person name="Bills G."/>
            <person name="Bluhm B."/>
            <person name="Cannon C."/>
            <person name="Castanera R."/>
            <person name="Culley D."/>
            <person name="Daum C."/>
            <person name="Ezra D."/>
            <person name="Gonzalez J."/>
            <person name="Henrissat B."/>
            <person name="Kuo A."/>
            <person name="Liang C."/>
            <person name="Lipzen A."/>
            <person name="Lutzoni F."/>
            <person name="Magnuson J."/>
            <person name="Mondo S."/>
            <person name="Nolan M."/>
            <person name="Ohm R."/>
            <person name="Pangilinan J."/>
            <person name="Park H.-J."/>
            <person name="Ramirez L."/>
            <person name="Alfaro M."/>
            <person name="Sun H."/>
            <person name="Tritt A."/>
            <person name="Yoshinaga Y."/>
            <person name="Zwiers L.-H."/>
            <person name="Turgeon B."/>
            <person name="Goodwin S."/>
            <person name="Spatafora J."/>
            <person name="Crous P."/>
            <person name="Grigoriev I."/>
        </authorList>
    </citation>
    <scope>NUCLEOTIDE SEQUENCE</scope>
    <source>
        <strain evidence="2">CBS 109.77</strain>
    </source>
</reference>
<keyword evidence="3" id="KW-1185">Reference proteome</keyword>